<evidence type="ECO:0000313" key="2">
    <source>
        <dbReference type="Proteomes" id="UP001056120"/>
    </source>
</evidence>
<keyword evidence="2" id="KW-1185">Reference proteome</keyword>
<reference evidence="1 2" key="2">
    <citation type="journal article" date="2022" name="Mol. Ecol. Resour.">
        <title>The genomes of chicory, endive, great burdock and yacon provide insights into Asteraceae paleo-polyploidization history and plant inulin production.</title>
        <authorList>
            <person name="Fan W."/>
            <person name="Wang S."/>
            <person name="Wang H."/>
            <person name="Wang A."/>
            <person name="Jiang F."/>
            <person name="Liu H."/>
            <person name="Zhao H."/>
            <person name="Xu D."/>
            <person name="Zhang Y."/>
        </authorList>
    </citation>
    <scope>NUCLEOTIDE SEQUENCE [LARGE SCALE GENOMIC DNA]</scope>
    <source>
        <strain evidence="2">cv. Yunnan</strain>
        <tissue evidence="1">Leaves</tissue>
    </source>
</reference>
<protein>
    <submittedName>
        <fullName evidence="1">Uncharacterized protein</fullName>
    </submittedName>
</protein>
<accession>A0ACB9ITU2</accession>
<name>A0ACB9ITU2_9ASTR</name>
<evidence type="ECO:0000313" key="1">
    <source>
        <dbReference type="EMBL" id="KAI3810918.1"/>
    </source>
</evidence>
<gene>
    <name evidence="1" type="ORF">L1987_20582</name>
</gene>
<comment type="caution">
    <text evidence="1">The sequence shown here is derived from an EMBL/GenBank/DDBJ whole genome shotgun (WGS) entry which is preliminary data.</text>
</comment>
<dbReference type="Proteomes" id="UP001056120">
    <property type="component" value="Linkage Group LG07"/>
</dbReference>
<proteinExistence type="predicted"/>
<reference evidence="2" key="1">
    <citation type="journal article" date="2022" name="Mol. Ecol. Resour.">
        <title>The genomes of chicory, endive, great burdock and yacon provide insights into Asteraceae palaeo-polyploidization history and plant inulin production.</title>
        <authorList>
            <person name="Fan W."/>
            <person name="Wang S."/>
            <person name="Wang H."/>
            <person name="Wang A."/>
            <person name="Jiang F."/>
            <person name="Liu H."/>
            <person name="Zhao H."/>
            <person name="Xu D."/>
            <person name="Zhang Y."/>
        </authorList>
    </citation>
    <scope>NUCLEOTIDE SEQUENCE [LARGE SCALE GENOMIC DNA]</scope>
    <source>
        <strain evidence="2">cv. Yunnan</strain>
    </source>
</reference>
<organism evidence="1 2">
    <name type="scientific">Smallanthus sonchifolius</name>
    <dbReference type="NCBI Taxonomy" id="185202"/>
    <lineage>
        <taxon>Eukaryota</taxon>
        <taxon>Viridiplantae</taxon>
        <taxon>Streptophyta</taxon>
        <taxon>Embryophyta</taxon>
        <taxon>Tracheophyta</taxon>
        <taxon>Spermatophyta</taxon>
        <taxon>Magnoliopsida</taxon>
        <taxon>eudicotyledons</taxon>
        <taxon>Gunneridae</taxon>
        <taxon>Pentapetalae</taxon>
        <taxon>asterids</taxon>
        <taxon>campanulids</taxon>
        <taxon>Asterales</taxon>
        <taxon>Asteraceae</taxon>
        <taxon>Asteroideae</taxon>
        <taxon>Heliantheae alliance</taxon>
        <taxon>Millerieae</taxon>
        <taxon>Smallanthus</taxon>
    </lineage>
</organism>
<dbReference type="EMBL" id="CM042024">
    <property type="protein sequence ID" value="KAI3810918.1"/>
    <property type="molecule type" value="Genomic_DNA"/>
</dbReference>
<sequence>MFDIILSFTDDEVDNENIVKDATDTDEHKGGAANEKVNESGGDEKSGPNNEEHEEKKNGGDDEEEQEGGDDEHEHPDVNDIRFDDPDQEKETLIFMRTWLMEHAEYKQEDTQD</sequence>